<gene>
    <name evidence="5" type="ORF">CU100_25900</name>
</gene>
<sequence>MLAAVGGCTILDWFQCRSYRVRPFRDRRRGASRCGGQRMKHRLKERLRAGETVAICNPDFPTPRLIEFIGTLGFDTVFIDCEHASTDFAAVEELARAARSCSMASVVRPWSNEPGLINRYLSCGVDGIQTPHVDSVAEAKAIIEGISQWEGDHKEKLLVVMIESKKALSNLQQMLAAIDADVFYIGAVDLAQSMGLKGQPGHPRVRNAVEAAIETIAKSGRVAGMNVQGDLDAVADYRRLGLRWINVHLKSFVSNEATNFLGNVRAAMNTDRPFGI</sequence>
<evidence type="ECO:0000313" key="5">
    <source>
        <dbReference type="EMBL" id="PSH54618.1"/>
    </source>
</evidence>
<dbReference type="PANTHER" id="PTHR30502:SF0">
    <property type="entry name" value="PHOSPHOENOLPYRUVATE CARBOXYLASE FAMILY PROTEIN"/>
    <property type="match status" value="1"/>
</dbReference>
<name>A0A2P7AK69_9HYPH</name>
<evidence type="ECO:0000256" key="2">
    <source>
        <dbReference type="ARBA" id="ARBA00022723"/>
    </source>
</evidence>
<dbReference type="GO" id="GO:0046872">
    <property type="term" value="F:metal ion binding"/>
    <property type="evidence" value="ECO:0007669"/>
    <property type="project" value="UniProtKB-KW"/>
</dbReference>
<evidence type="ECO:0000259" key="4">
    <source>
        <dbReference type="Pfam" id="PF03328"/>
    </source>
</evidence>
<comment type="caution">
    <text evidence="5">The sequence shown here is derived from an EMBL/GenBank/DDBJ whole genome shotgun (WGS) entry which is preliminary data.</text>
</comment>
<dbReference type="Gene3D" id="3.20.20.60">
    <property type="entry name" value="Phosphoenolpyruvate-binding domains"/>
    <property type="match status" value="2"/>
</dbReference>
<protein>
    <recommendedName>
        <fullName evidence="4">HpcH/HpaI aldolase/citrate lyase domain-containing protein</fullName>
    </recommendedName>
</protein>
<proteinExistence type="inferred from homology"/>
<dbReference type="Pfam" id="PF03328">
    <property type="entry name" value="HpcH_HpaI"/>
    <property type="match status" value="1"/>
</dbReference>
<dbReference type="GO" id="GO:0005737">
    <property type="term" value="C:cytoplasm"/>
    <property type="evidence" value="ECO:0007669"/>
    <property type="project" value="TreeGrafter"/>
</dbReference>
<comment type="similarity">
    <text evidence="1">Belongs to the HpcH/HpaI aldolase family.</text>
</comment>
<evidence type="ECO:0000256" key="1">
    <source>
        <dbReference type="ARBA" id="ARBA00005568"/>
    </source>
</evidence>
<dbReference type="AlphaFoldDB" id="A0A2P7AK69"/>
<feature type="domain" description="HpcH/HpaI aldolase/citrate lyase" evidence="4">
    <location>
        <begin position="63"/>
        <end position="241"/>
    </location>
</feature>
<organism evidence="5 6">
    <name type="scientific">Phyllobacterium endophyticum</name>
    <dbReference type="NCBI Taxonomy" id="1149773"/>
    <lineage>
        <taxon>Bacteria</taxon>
        <taxon>Pseudomonadati</taxon>
        <taxon>Pseudomonadota</taxon>
        <taxon>Alphaproteobacteria</taxon>
        <taxon>Hyphomicrobiales</taxon>
        <taxon>Phyllobacteriaceae</taxon>
        <taxon>Phyllobacterium</taxon>
    </lineage>
</organism>
<dbReference type="SUPFAM" id="SSF51621">
    <property type="entry name" value="Phosphoenolpyruvate/pyruvate domain"/>
    <property type="match status" value="1"/>
</dbReference>
<dbReference type="Proteomes" id="UP000241158">
    <property type="component" value="Unassembled WGS sequence"/>
</dbReference>
<dbReference type="InterPro" id="IPR005000">
    <property type="entry name" value="Aldolase/citrate-lyase_domain"/>
</dbReference>
<dbReference type="OrthoDB" id="9802624at2"/>
<dbReference type="InterPro" id="IPR015813">
    <property type="entry name" value="Pyrv/PenolPyrv_kinase-like_dom"/>
</dbReference>
<keyword evidence="3" id="KW-0456">Lyase</keyword>
<keyword evidence="2" id="KW-0479">Metal-binding</keyword>
<dbReference type="InterPro" id="IPR040442">
    <property type="entry name" value="Pyrv_kinase-like_dom_sf"/>
</dbReference>
<reference evidence="6" key="1">
    <citation type="submission" date="2017-11" db="EMBL/GenBank/DDBJ databases">
        <authorList>
            <person name="Kuznetsova I."/>
            <person name="Sazanova A."/>
            <person name="Chirak E."/>
            <person name="Safronova V."/>
            <person name="Willems A."/>
        </authorList>
    </citation>
    <scope>NUCLEOTIDE SEQUENCE [LARGE SCALE GENOMIC DNA]</scope>
    <source>
        <strain evidence="6">PEPV15</strain>
    </source>
</reference>
<dbReference type="PANTHER" id="PTHR30502">
    <property type="entry name" value="2-KETO-3-DEOXY-L-RHAMNONATE ALDOLASE"/>
    <property type="match status" value="1"/>
</dbReference>
<dbReference type="InterPro" id="IPR050251">
    <property type="entry name" value="HpcH-HpaI_aldolase"/>
</dbReference>
<evidence type="ECO:0000256" key="3">
    <source>
        <dbReference type="ARBA" id="ARBA00023239"/>
    </source>
</evidence>
<dbReference type="GO" id="GO:0016832">
    <property type="term" value="F:aldehyde-lyase activity"/>
    <property type="evidence" value="ECO:0007669"/>
    <property type="project" value="TreeGrafter"/>
</dbReference>
<evidence type="ECO:0000313" key="6">
    <source>
        <dbReference type="Proteomes" id="UP000241158"/>
    </source>
</evidence>
<keyword evidence="6" id="KW-1185">Reference proteome</keyword>
<accession>A0A2P7AK69</accession>
<dbReference type="EMBL" id="PGGN01000008">
    <property type="protein sequence ID" value="PSH54618.1"/>
    <property type="molecule type" value="Genomic_DNA"/>
</dbReference>